<dbReference type="RefSeq" id="WP_044616364.1">
    <property type="nucleotide sequence ID" value="NZ_CP007142.1"/>
</dbReference>
<dbReference type="InterPro" id="IPR010982">
    <property type="entry name" value="Lambda_DNA-bd_dom_sf"/>
</dbReference>
<dbReference type="Proteomes" id="UP000032266">
    <property type="component" value="Chromosome"/>
</dbReference>
<dbReference type="EMBL" id="CP007142">
    <property type="protein sequence ID" value="AJQ93625.1"/>
    <property type="molecule type" value="Genomic_DNA"/>
</dbReference>
<dbReference type="SMART" id="SM00530">
    <property type="entry name" value="HTH_XRE"/>
    <property type="match status" value="1"/>
</dbReference>
<evidence type="ECO:0000259" key="1">
    <source>
        <dbReference type="SMART" id="SM00530"/>
    </source>
</evidence>
<dbReference type="KEGG" id="gsn:YC6258_01577"/>
<keyword evidence="3" id="KW-1185">Reference proteome</keyword>
<dbReference type="Gene3D" id="1.10.260.40">
    <property type="entry name" value="lambda repressor-like DNA-binding domains"/>
    <property type="match status" value="1"/>
</dbReference>
<dbReference type="AlphaFoldDB" id="A0A0C5V275"/>
<dbReference type="InterPro" id="IPR001387">
    <property type="entry name" value="Cro/C1-type_HTH"/>
</dbReference>
<dbReference type="OrthoDB" id="6302218at2"/>
<dbReference type="GO" id="GO:0003677">
    <property type="term" value="F:DNA binding"/>
    <property type="evidence" value="ECO:0007669"/>
    <property type="project" value="InterPro"/>
</dbReference>
<accession>A0A0C5V275</accession>
<dbReference type="Pfam" id="PF01381">
    <property type="entry name" value="HTH_3"/>
    <property type="match status" value="1"/>
</dbReference>
<evidence type="ECO:0000313" key="3">
    <source>
        <dbReference type="Proteomes" id="UP000032266"/>
    </source>
</evidence>
<organism evidence="2 3">
    <name type="scientific">Gynuella sunshinyii YC6258</name>
    <dbReference type="NCBI Taxonomy" id="1445510"/>
    <lineage>
        <taxon>Bacteria</taxon>
        <taxon>Pseudomonadati</taxon>
        <taxon>Pseudomonadota</taxon>
        <taxon>Gammaproteobacteria</taxon>
        <taxon>Oceanospirillales</taxon>
        <taxon>Saccharospirillaceae</taxon>
        <taxon>Gynuella</taxon>
    </lineage>
</organism>
<name>A0A0C5V275_9GAMM</name>
<feature type="domain" description="HTH cro/C1-type" evidence="1">
    <location>
        <begin position="8"/>
        <end position="63"/>
    </location>
</feature>
<dbReference type="STRING" id="1445510.YC6258_01577"/>
<sequence>MKEEFLQRVRQVLDQENMKPEEFALKAGMKYTRLRNLLSGQGQPRLVDINAICSAFPEYSFWLVFDKVFPEVGQINPAIKEAQKQYVISPESSEQDESK</sequence>
<dbReference type="HOGENOM" id="CLU_139664_1_1_6"/>
<proteinExistence type="predicted"/>
<protein>
    <submittedName>
        <fullName evidence="2">Putative transcriptional regulator with an HTH domain</fullName>
    </submittedName>
</protein>
<gene>
    <name evidence="2" type="ORF">YC6258_01577</name>
</gene>
<evidence type="ECO:0000313" key="2">
    <source>
        <dbReference type="EMBL" id="AJQ93625.1"/>
    </source>
</evidence>
<dbReference type="SUPFAM" id="SSF47413">
    <property type="entry name" value="lambda repressor-like DNA-binding domains"/>
    <property type="match status" value="1"/>
</dbReference>
<reference evidence="2 3" key="1">
    <citation type="submission" date="2014-01" db="EMBL/GenBank/DDBJ databases">
        <title>Full genme sequencing of cellulolytic bacterium Gynuella sunshinyii YC6258T gen. nov., sp. nov.</title>
        <authorList>
            <person name="Khan H."/>
            <person name="Chung E.J."/>
            <person name="Chung Y.R."/>
        </authorList>
    </citation>
    <scope>NUCLEOTIDE SEQUENCE [LARGE SCALE GENOMIC DNA]</scope>
    <source>
        <strain evidence="2 3">YC6258</strain>
    </source>
</reference>